<proteinExistence type="predicted"/>
<feature type="non-terminal residue" evidence="1">
    <location>
        <position position="57"/>
    </location>
</feature>
<dbReference type="InParanoid" id="E2ASP1"/>
<dbReference type="EMBL" id="GL442344">
    <property type="protein sequence ID" value="EFN63549.1"/>
    <property type="molecule type" value="Genomic_DNA"/>
</dbReference>
<feature type="non-terminal residue" evidence="1">
    <location>
        <position position="1"/>
    </location>
</feature>
<gene>
    <name evidence="1" type="ORF">EAG_13557</name>
</gene>
<accession>E2ASP1</accession>
<dbReference type="Proteomes" id="UP000000311">
    <property type="component" value="Unassembled WGS sequence"/>
</dbReference>
<reference evidence="1 2" key="1">
    <citation type="journal article" date="2010" name="Science">
        <title>Genomic comparison of the ants Camponotus floridanus and Harpegnathos saltator.</title>
        <authorList>
            <person name="Bonasio R."/>
            <person name="Zhang G."/>
            <person name="Ye C."/>
            <person name="Mutti N.S."/>
            <person name="Fang X."/>
            <person name="Qin N."/>
            <person name="Donahue G."/>
            <person name="Yang P."/>
            <person name="Li Q."/>
            <person name="Li C."/>
            <person name="Zhang P."/>
            <person name="Huang Z."/>
            <person name="Berger S.L."/>
            <person name="Reinberg D."/>
            <person name="Wang J."/>
            <person name="Liebig J."/>
        </authorList>
    </citation>
    <scope>NUCLEOTIDE SEQUENCE [LARGE SCALE GENOMIC DNA]</scope>
    <source>
        <strain evidence="2">C129</strain>
    </source>
</reference>
<sequence>KKQCYPENIKITELEAVVDLQSLVDHTISRLFLTIQTDRIPKKCLVFYKWGFDGSSG</sequence>
<evidence type="ECO:0000313" key="2">
    <source>
        <dbReference type="Proteomes" id="UP000000311"/>
    </source>
</evidence>
<protein>
    <submittedName>
        <fullName evidence="1">Uncharacterized protein</fullName>
    </submittedName>
</protein>
<organism evidence="2">
    <name type="scientific">Camponotus floridanus</name>
    <name type="common">Florida carpenter ant</name>
    <dbReference type="NCBI Taxonomy" id="104421"/>
    <lineage>
        <taxon>Eukaryota</taxon>
        <taxon>Metazoa</taxon>
        <taxon>Ecdysozoa</taxon>
        <taxon>Arthropoda</taxon>
        <taxon>Hexapoda</taxon>
        <taxon>Insecta</taxon>
        <taxon>Pterygota</taxon>
        <taxon>Neoptera</taxon>
        <taxon>Endopterygota</taxon>
        <taxon>Hymenoptera</taxon>
        <taxon>Apocrita</taxon>
        <taxon>Aculeata</taxon>
        <taxon>Formicoidea</taxon>
        <taxon>Formicidae</taxon>
        <taxon>Formicinae</taxon>
        <taxon>Camponotus</taxon>
    </lineage>
</organism>
<keyword evidence="2" id="KW-1185">Reference proteome</keyword>
<name>E2ASP1_CAMFO</name>
<evidence type="ECO:0000313" key="1">
    <source>
        <dbReference type="EMBL" id="EFN63549.1"/>
    </source>
</evidence>
<dbReference type="AlphaFoldDB" id="E2ASP1"/>